<dbReference type="PANTHER" id="PTHR48111:SF40">
    <property type="entry name" value="PHOSPHATE REGULON TRANSCRIPTIONAL REGULATORY PROTEIN PHOB"/>
    <property type="match status" value="1"/>
</dbReference>
<dbReference type="Proteomes" id="UP001231587">
    <property type="component" value="Unassembled WGS sequence"/>
</dbReference>
<organism evidence="8 10">
    <name type="scientific">Formosa algae</name>
    <dbReference type="NCBI Taxonomy" id="225843"/>
    <lineage>
        <taxon>Bacteria</taxon>
        <taxon>Pseudomonadati</taxon>
        <taxon>Bacteroidota</taxon>
        <taxon>Flavobacteriia</taxon>
        <taxon>Flavobacteriales</taxon>
        <taxon>Flavobacteriaceae</taxon>
        <taxon>Formosa</taxon>
    </lineage>
</organism>
<evidence type="ECO:0000256" key="1">
    <source>
        <dbReference type="ARBA" id="ARBA00022553"/>
    </source>
</evidence>
<evidence type="ECO:0000256" key="4">
    <source>
        <dbReference type="PROSITE-ProRule" id="PRU00169"/>
    </source>
</evidence>
<evidence type="ECO:0000256" key="5">
    <source>
        <dbReference type="PROSITE-ProRule" id="PRU01091"/>
    </source>
</evidence>
<evidence type="ECO:0000313" key="8">
    <source>
        <dbReference type="EMBL" id="MBP1840460.1"/>
    </source>
</evidence>
<dbReference type="GO" id="GO:0005829">
    <property type="term" value="C:cytosol"/>
    <property type="evidence" value="ECO:0007669"/>
    <property type="project" value="TreeGrafter"/>
</dbReference>
<evidence type="ECO:0000313" key="9">
    <source>
        <dbReference type="EMBL" id="MDQ0336952.1"/>
    </source>
</evidence>
<dbReference type="SUPFAM" id="SSF46894">
    <property type="entry name" value="C-terminal effector domain of the bipartite response regulators"/>
    <property type="match status" value="1"/>
</dbReference>
<dbReference type="GO" id="GO:0006355">
    <property type="term" value="P:regulation of DNA-templated transcription"/>
    <property type="evidence" value="ECO:0007669"/>
    <property type="project" value="InterPro"/>
</dbReference>
<dbReference type="PROSITE" id="PS51755">
    <property type="entry name" value="OMPR_PHOB"/>
    <property type="match status" value="1"/>
</dbReference>
<accession>A0A9X0YKY5</accession>
<dbReference type="CDD" id="cd00383">
    <property type="entry name" value="trans_reg_C"/>
    <property type="match status" value="1"/>
</dbReference>
<comment type="caution">
    <text evidence="8">The sequence shown here is derived from an EMBL/GenBank/DDBJ whole genome shotgun (WGS) entry which is preliminary data.</text>
</comment>
<dbReference type="Gene3D" id="1.10.10.10">
    <property type="entry name" value="Winged helix-like DNA-binding domain superfamily/Winged helix DNA-binding domain"/>
    <property type="match status" value="1"/>
</dbReference>
<evidence type="ECO:0000259" key="6">
    <source>
        <dbReference type="PROSITE" id="PS50110"/>
    </source>
</evidence>
<dbReference type="EMBL" id="JAGGJQ010000006">
    <property type="protein sequence ID" value="MBP1840460.1"/>
    <property type="molecule type" value="Genomic_DNA"/>
</dbReference>
<sequence length="231" mass="26802">MKRILLAEDDFDLGATLKQYLELNKFHVTWALNGDEALNAFKTELFDICILDVMMPVLDGFSLAHKMENINGKTPFLFVTARKTKEDRLKGLKLGADDYIVKPFEVEELILRIKNIIKRTEQQTLEFKNFDSEIIAIGKYQFDFKNLELTYGKDTVKLTEKEAQLIAFFFEHKNQLIPRDLILAKVWNKSDFFSGRSMDVFISRVRKLFKDDTSIAITSVRGIGLEFNIDK</sequence>
<dbReference type="SMART" id="SM00448">
    <property type="entry name" value="REC"/>
    <property type="match status" value="1"/>
</dbReference>
<dbReference type="Proteomes" id="UP001138672">
    <property type="component" value="Unassembled WGS sequence"/>
</dbReference>
<evidence type="ECO:0000256" key="3">
    <source>
        <dbReference type="ARBA" id="ARBA00023125"/>
    </source>
</evidence>
<name>A0A9X0YKY5_9FLAO</name>
<dbReference type="AlphaFoldDB" id="A0A9X0YKY5"/>
<dbReference type="GO" id="GO:0032993">
    <property type="term" value="C:protein-DNA complex"/>
    <property type="evidence" value="ECO:0007669"/>
    <property type="project" value="TreeGrafter"/>
</dbReference>
<dbReference type="GO" id="GO:0000156">
    <property type="term" value="F:phosphorelay response regulator activity"/>
    <property type="evidence" value="ECO:0007669"/>
    <property type="project" value="TreeGrafter"/>
</dbReference>
<dbReference type="InterPro" id="IPR016032">
    <property type="entry name" value="Sig_transdc_resp-reg_C-effctor"/>
</dbReference>
<dbReference type="PROSITE" id="PS50110">
    <property type="entry name" value="RESPONSE_REGULATORY"/>
    <property type="match status" value="1"/>
</dbReference>
<evidence type="ECO:0000256" key="2">
    <source>
        <dbReference type="ARBA" id="ARBA00023012"/>
    </source>
</evidence>
<keyword evidence="2" id="KW-0902">Two-component regulatory system</keyword>
<feature type="domain" description="OmpR/PhoB-type" evidence="7">
    <location>
        <begin position="132"/>
        <end position="229"/>
    </location>
</feature>
<dbReference type="InterPro" id="IPR011006">
    <property type="entry name" value="CheY-like_superfamily"/>
</dbReference>
<evidence type="ECO:0000313" key="10">
    <source>
        <dbReference type="Proteomes" id="UP001138672"/>
    </source>
</evidence>
<keyword evidence="3 5" id="KW-0238">DNA-binding</keyword>
<evidence type="ECO:0000313" key="11">
    <source>
        <dbReference type="Proteomes" id="UP001231587"/>
    </source>
</evidence>
<dbReference type="Pfam" id="PF00072">
    <property type="entry name" value="Response_reg"/>
    <property type="match status" value="1"/>
</dbReference>
<keyword evidence="11" id="KW-1185">Reference proteome</keyword>
<feature type="domain" description="Response regulatory" evidence="6">
    <location>
        <begin position="3"/>
        <end position="117"/>
    </location>
</feature>
<dbReference type="SUPFAM" id="SSF52172">
    <property type="entry name" value="CheY-like"/>
    <property type="match status" value="1"/>
</dbReference>
<dbReference type="Gene3D" id="6.10.250.690">
    <property type="match status" value="1"/>
</dbReference>
<dbReference type="RefSeq" id="WP_057780774.1">
    <property type="nucleotide sequence ID" value="NZ_JAGGJQ010000006.1"/>
</dbReference>
<dbReference type="InterPro" id="IPR036388">
    <property type="entry name" value="WH-like_DNA-bd_sf"/>
</dbReference>
<protein>
    <submittedName>
        <fullName evidence="8">DNA-binding response OmpR family regulator</fullName>
    </submittedName>
</protein>
<dbReference type="EMBL" id="JAUSUU010000012">
    <property type="protein sequence ID" value="MDQ0336952.1"/>
    <property type="molecule type" value="Genomic_DNA"/>
</dbReference>
<feature type="modified residue" description="4-aspartylphosphate" evidence="4">
    <location>
        <position position="52"/>
    </location>
</feature>
<dbReference type="SMART" id="SM00862">
    <property type="entry name" value="Trans_reg_C"/>
    <property type="match status" value="1"/>
</dbReference>
<dbReference type="PANTHER" id="PTHR48111">
    <property type="entry name" value="REGULATOR OF RPOS"/>
    <property type="match status" value="1"/>
</dbReference>
<dbReference type="Pfam" id="PF00486">
    <property type="entry name" value="Trans_reg_C"/>
    <property type="match status" value="1"/>
</dbReference>
<reference evidence="8" key="1">
    <citation type="submission" date="2021-03" db="EMBL/GenBank/DDBJ databases">
        <title>Genomic Encyclopedia of Type Strains, Phase IV (KMG-IV): sequencing the most valuable type-strain genomes for metagenomic binning, comparative biology and taxonomic classification.</title>
        <authorList>
            <person name="Goeker M."/>
        </authorList>
    </citation>
    <scope>NUCLEOTIDE SEQUENCE</scope>
    <source>
        <strain evidence="8">DSM 15523</strain>
        <strain evidence="9 11">DSM 16476</strain>
    </source>
</reference>
<dbReference type="InterPro" id="IPR001789">
    <property type="entry name" value="Sig_transdc_resp-reg_receiver"/>
</dbReference>
<proteinExistence type="predicted"/>
<keyword evidence="1 4" id="KW-0597">Phosphoprotein</keyword>
<dbReference type="GO" id="GO:0000976">
    <property type="term" value="F:transcription cis-regulatory region binding"/>
    <property type="evidence" value="ECO:0007669"/>
    <property type="project" value="TreeGrafter"/>
</dbReference>
<gene>
    <name evidence="8" type="ORF">J2Z56_002388</name>
    <name evidence="9" type="ORF">J2Z57_003411</name>
</gene>
<dbReference type="InterPro" id="IPR039420">
    <property type="entry name" value="WalR-like"/>
</dbReference>
<feature type="DNA-binding region" description="OmpR/PhoB-type" evidence="5">
    <location>
        <begin position="132"/>
        <end position="229"/>
    </location>
</feature>
<dbReference type="InterPro" id="IPR001867">
    <property type="entry name" value="OmpR/PhoB-type_DNA-bd"/>
</dbReference>
<dbReference type="OrthoDB" id="9790442at2"/>
<evidence type="ECO:0000259" key="7">
    <source>
        <dbReference type="PROSITE" id="PS51755"/>
    </source>
</evidence>
<dbReference type="Gene3D" id="3.40.50.2300">
    <property type="match status" value="1"/>
</dbReference>